<organism evidence="5 6">
    <name type="scientific">Agreia pratensis</name>
    <dbReference type="NCBI Taxonomy" id="150121"/>
    <lineage>
        <taxon>Bacteria</taxon>
        <taxon>Bacillati</taxon>
        <taxon>Actinomycetota</taxon>
        <taxon>Actinomycetes</taxon>
        <taxon>Micrococcales</taxon>
        <taxon>Microbacteriaceae</taxon>
        <taxon>Agreia</taxon>
    </lineage>
</organism>
<keyword evidence="2" id="KW-0238">DNA-binding</keyword>
<keyword evidence="1" id="KW-0805">Transcription regulation</keyword>
<dbReference type="RefSeq" id="WP_085483266.1">
    <property type="nucleotide sequence ID" value="NZ_FXAY01000001.1"/>
</dbReference>
<keyword evidence="3" id="KW-0804">Transcription</keyword>
<dbReference type="AlphaFoldDB" id="A0A1X7IV71"/>
<dbReference type="SUPFAM" id="SSF100950">
    <property type="entry name" value="NagB/RpiA/CoA transferase-like"/>
    <property type="match status" value="1"/>
</dbReference>
<dbReference type="SMART" id="SM01134">
    <property type="entry name" value="DeoRC"/>
    <property type="match status" value="1"/>
</dbReference>
<sequence length="253" mass="26350">MATTRSFGAEARRDALLATLRAEGGVRLEAAAQQLGVSVMTVRRDLDELDAAGLARRVRGGAVPAISARPFSERRSAGRAAKTRIAEKASSLLPGAGSIAVDASTTAGGLAAHLAPTGPLTIATNSYENFAALNANKDLSPVLVGGELDDRTGSFVGLIACQAAQAMLYSRFFASAYSLDADNGSSEVSLAESQVKRAFAERAREIVLLVDSSKLGQQALAVGFAWSEIGILVTELDPSDAALDPYRDLVELL</sequence>
<dbReference type="Pfam" id="PF00455">
    <property type="entry name" value="DeoRC"/>
    <property type="match status" value="1"/>
</dbReference>
<evidence type="ECO:0000256" key="3">
    <source>
        <dbReference type="ARBA" id="ARBA00023163"/>
    </source>
</evidence>
<dbReference type="InterPro" id="IPR018356">
    <property type="entry name" value="Tscrpt_reg_HTH_DeoR_CS"/>
</dbReference>
<evidence type="ECO:0000256" key="2">
    <source>
        <dbReference type="ARBA" id="ARBA00023125"/>
    </source>
</evidence>
<dbReference type="Proteomes" id="UP000193244">
    <property type="component" value="Unassembled WGS sequence"/>
</dbReference>
<dbReference type="OrthoDB" id="7688673at2"/>
<dbReference type="PRINTS" id="PR00037">
    <property type="entry name" value="HTHLACR"/>
</dbReference>
<dbReference type="InterPro" id="IPR001034">
    <property type="entry name" value="DeoR_HTH"/>
</dbReference>
<dbReference type="InterPro" id="IPR037171">
    <property type="entry name" value="NagB/RpiA_transferase-like"/>
</dbReference>
<dbReference type="Gene3D" id="1.10.10.10">
    <property type="entry name" value="Winged helix-like DNA-binding domain superfamily/Winged helix DNA-binding domain"/>
    <property type="match status" value="1"/>
</dbReference>
<proteinExistence type="predicted"/>
<dbReference type="PROSITE" id="PS00894">
    <property type="entry name" value="HTH_DEOR_1"/>
    <property type="match status" value="1"/>
</dbReference>
<dbReference type="Pfam" id="PF08220">
    <property type="entry name" value="HTH_DeoR"/>
    <property type="match status" value="1"/>
</dbReference>
<dbReference type="PANTHER" id="PTHR30363">
    <property type="entry name" value="HTH-TYPE TRANSCRIPTIONAL REGULATOR SRLR-RELATED"/>
    <property type="match status" value="1"/>
</dbReference>
<dbReference type="SUPFAM" id="SSF46785">
    <property type="entry name" value="Winged helix' DNA-binding domain"/>
    <property type="match status" value="1"/>
</dbReference>
<evidence type="ECO:0000313" key="6">
    <source>
        <dbReference type="Proteomes" id="UP000193244"/>
    </source>
</evidence>
<dbReference type="STRING" id="150121.SAMN06296010_0895"/>
<dbReference type="SMART" id="SM00420">
    <property type="entry name" value="HTH_DEOR"/>
    <property type="match status" value="1"/>
</dbReference>
<evidence type="ECO:0000259" key="4">
    <source>
        <dbReference type="PROSITE" id="PS51000"/>
    </source>
</evidence>
<dbReference type="PANTHER" id="PTHR30363:SF44">
    <property type="entry name" value="AGA OPERON TRANSCRIPTIONAL REPRESSOR-RELATED"/>
    <property type="match status" value="1"/>
</dbReference>
<dbReference type="InterPro" id="IPR014036">
    <property type="entry name" value="DeoR-like_C"/>
</dbReference>
<evidence type="ECO:0000256" key="1">
    <source>
        <dbReference type="ARBA" id="ARBA00023015"/>
    </source>
</evidence>
<dbReference type="InterPro" id="IPR050313">
    <property type="entry name" value="Carb_Metab_HTH_regulators"/>
</dbReference>
<dbReference type="GO" id="GO:0003700">
    <property type="term" value="F:DNA-binding transcription factor activity"/>
    <property type="evidence" value="ECO:0007669"/>
    <property type="project" value="InterPro"/>
</dbReference>
<dbReference type="InterPro" id="IPR036388">
    <property type="entry name" value="WH-like_DNA-bd_sf"/>
</dbReference>
<dbReference type="InterPro" id="IPR036390">
    <property type="entry name" value="WH_DNA-bd_sf"/>
</dbReference>
<keyword evidence="6" id="KW-1185">Reference proteome</keyword>
<evidence type="ECO:0000313" key="5">
    <source>
        <dbReference type="EMBL" id="SMG18822.1"/>
    </source>
</evidence>
<feature type="domain" description="HTH deoR-type" evidence="4">
    <location>
        <begin position="9"/>
        <end position="64"/>
    </location>
</feature>
<dbReference type="GO" id="GO:0003677">
    <property type="term" value="F:DNA binding"/>
    <property type="evidence" value="ECO:0007669"/>
    <property type="project" value="UniProtKB-KW"/>
</dbReference>
<dbReference type="EMBL" id="FXAY01000001">
    <property type="protein sequence ID" value="SMG18822.1"/>
    <property type="molecule type" value="Genomic_DNA"/>
</dbReference>
<accession>A0A1X7IV71</accession>
<dbReference type="PROSITE" id="PS51000">
    <property type="entry name" value="HTH_DEOR_2"/>
    <property type="match status" value="1"/>
</dbReference>
<reference evidence="6" key="1">
    <citation type="submission" date="2017-04" db="EMBL/GenBank/DDBJ databases">
        <authorList>
            <person name="Varghese N."/>
            <person name="Submissions S."/>
        </authorList>
    </citation>
    <scope>NUCLEOTIDE SEQUENCE [LARGE SCALE GENOMIC DNA]</scope>
    <source>
        <strain evidence="6">VKM Ac-2510</strain>
    </source>
</reference>
<protein>
    <submittedName>
        <fullName evidence="5">Transcriptional regulator, DeoR family</fullName>
    </submittedName>
</protein>
<gene>
    <name evidence="5" type="ORF">SAMN06296010_0895</name>
</gene>
<name>A0A1X7IV71_9MICO</name>